<keyword evidence="3" id="KW-1185">Reference proteome</keyword>
<reference evidence="2 3" key="1">
    <citation type="submission" date="2011-09" db="EMBL/GenBank/DDBJ databases">
        <authorList>
            <consortium name="US DOE Joint Genome Institute (JGI-PGF)"/>
            <person name="Lucas S."/>
            <person name="Han J."/>
            <person name="Lapidus A."/>
            <person name="Cheng J.-F."/>
            <person name="Goodwin L."/>
            <person name="Pitluck S."/>
            <person name="Peters L."/>
            <person name="Land M.L."/>
            <person name="Hauser L."/>
            <person name="Brambilla E."/>
            <person name="Klenk H.-P."/>
            <person name="Woyke T.J."/>
        </authorList>
    </citation>
    <scope>NUCLEOTIDE SEQUENCE [LARGE SCALE GENOMIC DNA]</scope>
    <source>
        <strain evidence="2 3">K62</strain>
    </source>
</reference>
<dbReference type="RefSeq" id="WP_005460710.1">
    <property type="nucleotide sequence ID" value="NZ_CM001484.1"/>
</dbReference>
<evidence type="ECO:0000256" key="1">
    <source>
        <dbReference type="SAM" id="MobiDB-lite"/>
    </source>
</evidence>
<evidence type="ECO:0000313" key="2">
    <source>
        <dbReference type="EMBL" id="EIE97018.1"/>
    </source>
</evidence>
<evidence type="ECO:0000313" key="3">
    <source>
        <dbReference type="Proteomes" id="UP000005087"/>
    </source>
</evidence>
<proteinExistence type="predicted"/>
<gene>
    <name evidence="2" type="ORF">SacglDRAFT_00052</name>
</gene>
<dbReference type="eggNOG" id="ENOG503070W">
    <property type="taxonomic scope" value="Bacteria"/>
</dbReference>
<sequence>MPLLLLVVHEDGTLTATHDLAPVAPPAGVEAWSRAMFGQLVDQVTGDRAIPVRVEVRESDGSTFTDILPATTRTKPAPEPEPAAAKPVKKSRPAAPVLVEGGDGFIPGEDVAVALITGHTDASHHGTVRALIDPKHITGAGASEVILVGRVSGTITIRGLS</sequence>
<dbReference type="Proteomes" id="UP000005087">
    <property type="component" value="Chromosome"/>
</dbReference>
<accession>I1CWE4</accession>
<dbReference type="EMBL" id="CM001484">
    <property type="protein sequence ID" value="EIE97018.1"/>
    <property type="molecule type" value="Genomic_DNA"/>
</dbReference>
<name>I1CWE4_9PSEU</name>
<feature type="region of interest" description="Disordered" evidence="1">
    <location>
        <begin position="66"/>
        <end position="92"/>
    </location>
</feature>
<organism evidence="2 3">
    <name type="scientific">Saccharomonospora glauca K62</name>
    <dbReference type="NCBI Taxonomy" id="928724"/>
    <lineage>
        <taxon>Bacteria</taxon>
        <taxon>Bacillati</taxon>
        <taxon>Actinomycetota</taxon>
        <taxon>Actinomycetes</taxon>
        <taxon>Pseudonocardiales</taxon>
        <taxon>Pseudonocardiaceae</taxon>
        <taxon>Saccharomonospora</taxon>
    </lineage>
</organism>
<dbReference type="HOGENOM" id="CLU_127051_0_0_11"/>
<dbReference type="STRING" id="928724.SacglDRAFT_00052"/>
<protein>
    <submittedName>
        <fullName evidence="2">Uncharacterized protein</fullName>
    </submittedName>
</protein>
<dbReference type="AlphaFoldDB" id="I1CWE4"/>
<reference evidence="3" key="2">
    <citation type="submission" date="2012-01" db="EMBL/GenBank/DDBJ databases">
        <title>Noncontiguous Finished sequence of chromosome of Saccharomonospora glauca K62.</title>
        <authorList>
            <consortium name="US DOE Joint Genome Institute"/>
            <person name="Lucas S."/>
            <person name="Han J."/>
            <person name="Lapidus A."/>
            <person name="Cheng J.-F."/>
            <person name="Goodwin L."/>
            <person name="Pitluck S."/>
            <person name="Peters L."/>
            <person name="Mikhailova N."/>
            <person name="Held B."/>
            <person name="Detter J.C."/>
            <person name="Han C."/>
            <person name="Tapia R."/>
            <person name="Land M."/>
            <person name="Hauser L."/>
            <person name="Kyrpides N."/>
            <person name="Ivanova N."/>
            <person name="Pagani I."/>
            <person name="Brambilla E.-M."/>
            <person name="Klenk H.-P."/>
            <person name="Woyke T."/>
        </authorList>
    </citation>
    <scope>NUCLEOTIDE SEQUENCE [LARGE SCALE GENOMIC DNA]</scope>
    <source>
        <strain evidence="3">K62</strain>
    </source>
</reference>